<keyword evidence="1" id="KW-0472">Membrane</keyword>
<comment type="caution">
    <text evidence="3">The sequence shown here is derived from an EMBL/GenBank/DDBJ whole genome shotgun (WGS) entry which is preliminary data.</text>
</comment>
<evidence type="ECO:0000313" key="4">
    <source>
        <dbReference type="Proteomes" id="UP000321497"/>
    </source>
</evidence>
<proteinExistence type="predicted"/>
<dbReference type="EMBL" id="VORT01000007">
    <property type="protein sequence ID" value="TXD72751.1"/>
    <property type="molecule type" value="Genomic_DNA"/>
</dbReference>
<dbReference type="PANTHER" id="PTHR43236:SF1">
    <property type="entry name" value="BLL7220 PROTEIN"/>
    <property type="match status" value="1"/>
</dbReference>
<dbReference type="InterPro" id="IPR010359">
    <property type="entry name" value="IrrE_HExxH"/>
</dbReference>
<protein>
    <submittedName>
        <fullName evidence="3">ImmA/IrrE family metallo-endopeptidase</fullName>
    </submittedName>
</protein>
<evidence type="ECO:0000259" key="2">
    <source>
        <dbReference type="Pfam" id="PF06114"/>
    </source>
</evidence>
<sequence>MKTNQKGSNKAKQILDIIGFDDISDISMEDLMSGFDIIYKEEELNNSDGKIVRGKSRTLIKVNSAIMSNERKRFVAAHELGHHFLHKKLELHYDNSNTLNWFNLEKIAQRSQQEYEANDFASEILMPETAFRSFIKTKPFGPQLIKDISVRFKTSLTSVIFRLLTLDIAPVFVVFISNGVVHYWRKSEDLKVWVPDITKLPPPDNSVAKEYLDANYEYIYSGAEKAQVIDKSTWFKLNEREDDVDFYEYCIPTKQYKTIISLIWEK</sequence>
<keyword evidence="1" id="KW-0812">Transmembrane</keyword>
<dbReference type="Proteomes" id="UP000321497">
    <property type="component" value="Unassembled WGS sequence"/>
</dbReference>
<organism evidence="3 4">
    <name type="scientific">Aequorivita antarctica</name>
    <dbReference type="NCBI Taxonomy" id="153266"/>
    <lineage>
        <taxon>Bacteria</taxon>
        <taxon>Pseudomonadati</taxon>
        <taxon>Bacteroidota</taxon>
        <taxon>Flavobacteriia</taxon>
        <taxon>Flavobacteriales</taxon>
        <taxon>Flavobacteriaceae</taxon>
        <taxon>Aequorivita</taxon>
    </lineage>
</organism>
<dbReference type="PANTHER" id="PTHR43236">
    <property type="entry name" value="ANTITOXIN HIGA1"/>
    <property type="match status" value="1"/>
</dbReference>
<dbReference type="InterPro" id="IPR052345">
    <property type="entry name" value="Rad_response_metalloprotease"/>
</dbReference>
<dbReference type="AlphaFoldDB" id="A0A5C6Z047"/>
<dbReference type="Gene3D" id="1.10.10.2910">
    <property type="match status" value="1"/>
</dbReference>
<keyword evidence="4" id="KW-1185">Reference proteome</keyword>
<feature type="domain" description="IrrE N-terminal-like" evidence="2">
    <location>
        <begin position="41"/>
        <end position="163"/>
    </location>
</feature>
<dbReference type="RefSeq" id="WP_111845950.1">
    <property type="nucleotide sequence ID" value="NZ_UEGI01000031.1"/>
</dbReference>
<dbReference type="OrthoDB" id="9794834at2"/>
<feature type="transmembrane region" description="Helical" evidence="1">
    <location>
        <begin position="159"/>
        <end position="181"/>
    </location>
</feature>
<dbReference type="Pfam" id="PF06114">
    <property type="entry name" value="Peptidase_M78"/>
    <property type="match status" value="1"/>
</dbReference>
<accession>A0A5C6Z047</accession>
<evidence type="ECO:0000313" key="3">
    <source>
        <dbReference type="EMBL" id="TXD72751.1"/>
    </source>
</evidence>
<reference evidence="3 4" key="1">
    <citation type="submission" date="2019-08" db="EMBL/GenBank/DDBJ databases">
        <title>Genome of Aequorivita antarctica SW49 (type strain).</title>
        <authorList>
            <person name="Bowman J.P."/>
        </authorList>
    </citation>
    <scope>NUCLEOTIDE SEQUENCE [LARGE SCALE GENOMIC DNA]</scope>
    <source>
        <strain evidence="3 4">SW49</strain>
    </source>
</reference>
<keyword evidence="1" id="KW-1133">Transmembrane helix</keyword>
<name>A0A5C6Z047_9FLAO</name>
<gene>
    <name evidence="3" type="ORF">ESU54_11050</name>
</gene>
<evidence type="ECO:0000256" key="1">
    <source>
        <dbReference type="SAM" id="Phobius"/>
    </source>
</evidence>